<evidence type="ECO:0000256" key="1">
    <source>
        <dbReference type="SAM" id="Phobius"/>
    </source>
</evidence>
<gene>
    <name evidence="2" type="ORF">K2U94_06405</name>
</gene>
<accession>A0ABS9Z448</accession>
<comment type="caution">
    <text evidence="2">The sequence shown here is derived from an EMBL/GenBank/DDBJ whole genome shotgun (WGS) entry which is preliminary data.</text>
</comment>
<dbReference type="RefSeq" id="WP_243066407.1">
    <property type="nucleotide sequence ID" value="NZ_JAIVFP010000001.1"/>
</dbReference>
<dbReference type="EMBL" id="JAIVFP010000001">
    <property type="protein sequence ID" value="MCI4682391.1"/>
    <property type="molecule type" value="Genomic_DNA"/>
</dbReference>
<proteinExistence type="predicted"/>
<organism evidence="2 3">
    <name type="scientific">Candidatus Rhodoblastus alkanivorans</name>
    <dbReference type="NCBI Taxonomy" id="2954117"/>
    <lineage>
        <taxon>Bacteria</taxon>
        <taxon>Pseudomonadati</taxon>
        <taxon>Pseudomonadota</taxon>
        <taxon>Alphaproteobacteria</taxon>
        <taxon>Hyphomicrobiales</taxon>
        <taxon>Rhodoblastaceae</taxon>
        <taxon>Rhodoblastus</taxon>
    </lineage>
</organism>
<keyword evidence="1" id="KW-0472">Membrane</keyword>
<dbReference type="Proteomes" id="UP001139104">
    <property type="component" value="Unassembled WGS sequence"/>
</dbReference>
<protein>
    <submittedName>
        <fullName evidence="2">Uncharacterized protein</fullName>
    </submittedName>
</protein>
<keyword evidence="1" id="KW-0812">Transmembrane</keyword>
<sequence length="49" mass="5281">MRISPDPSFGMTEWTIYIIFIVVIGGIGASFGSLERPILGAAFFQSPSC</sequence>
<keyword evidence="1" id="KW-1133">Transmembrane helix</keyword>
<evidence type="ECO:0000313" key="2">
    <source>
        <dbReference type="EMBL" id="MCI4682391.1"/>
    </source>
</evidence>
<keyword evidence="3" id="KW-1185">Reference proteome</keyword>
<reference evidence="2" key="1">
    <citation type="journal article" date="2022" name="ISME J.">
        <title>Identification of active gaseous-alkane degraders at natural gas seeps.</title>
        <authorList>
            <person name="Farhan Ul Haque M."/>
            <person name="Hernandez M."/>
            <person name="Crombie A.T."/>
            <person name="Murrell J.C."/>
        </authorList>
    </citation>
    <scope>NUCLEOTIDE SEQUENCE</scope>
    <source>
        <strain evidence="2">PC2</strain>
    </source>
</reference>
<evidence type="ECO:0000313" key="3">
    <source>
        <dbReference type="Proteomes" id="UP001139104"/>
    </source>
</evidence>
<name>A0ABS9Z448_9HYPH</name>
<feature type="transmembrane region" description="Helical" evidence="1">
    <location>
        <begin position="14"/>
        <end position="34"/>
    </location>
</feature>